<proteinExistence type="predicted"/>
<dbReference type="Pfam" id="PF08369">
    <property type="entry name" value="PCP_red"/>
    <property type="match status" value="1"/>
</dbReference>
<organism evidence="2 3">
    <name type="scientific">Roseofilum capinflatum BLCC-M114</name>
    <dbReference type="NCBI Taxonomy" id="3022440"/>
    <lineage>
        <taxon>Bacteria</taxon>
        <taxon>Bacillati</taxon>
        <taxon>Cyanobacteriota</taxon>
        <taxon>Cyanophyceae</taxon>
        <taxon>Desertifilales</taxon>
        <taxon>Desertifilaceae</taxon>
        <taxon>Roseofilum</taxon>
        <taxon>Roseofilum capinflatum</taxon>
    </lineage>
</organism>
<name>A0ABT7B476_9CYAN</name>
<evidence type="ECO:0000259" key="1">
    <source>
        <dbReference type="Pfam" id="PF08369"/>
    </source>
</evidence>
<dbReference type="Proteomes" id="UP001235849">
    <property type="component" value="Unassembled WGS sequence"/>
</dbReference>
<dbReference type="InterPro" id="IPR013580">
    <property type="entry name" value="LI-POR_suB-like_C"/>
</dbReference>
<evidence type="ECO:0000313" key="2">
    <source>
        <dbReference type="EMBL" id="MDJ1173980.1"/>
    </source>
</evidence>
<sequence length="55" mass="6419">MNELQWTAEAQVKLKNIPYFVRSQARGRIEQLARESDKEIITADLVEQARLEFGQ</sequence>
<feature type="domain" description="Light-independent protochlorophyllide reductase subunit B-like C-terminal" evidence="1">
    <location>
        <begin position="6"/>
        <end position="50"/>
    </location>
</feature>
<dbReference type="InterPro" id="IPR042298">
    <property type="entry name" value="P-CP_red_C"/>
</dbReference>
<dbReference type="RefSeq" id="WP_283766319.1">
    <property type="nucleotide sequence ID" value="NZ_JAQOSO010000037.1"/>
</dbReference>
<evidence type="ECO:0000313" key="3">
    <source>
        <dbReference type="Proteomes" id="UP001235849"/>
    </source>
</evidence>
<gene>
    <name evidence="2" type="ORF">PMG25_07725</name>
</gene>
<dbReference type="Gene3D" id="1.10.8.550">
    <property type="entry name" value="Proto-chlorophyllide reductase 57 kD subunit B"/>
    <property type="match status" value="1"/>
</dbReference>
<protein>
    <submittedName>
        <fullName evidence="2">PCP reductase family protein</fullName>
    </submittedName>
</protein>
<dbReference type="EMBL" id="JAQOSO010000037">
    <property type="protein sequence ID" value="MDJ1173980.1"/>
    <property type="molecule type" value="Genomic_DNA"/>
</dbReference>
<accession>A0ABT7B476</accession>
<reference evidence="2 3" key="1">
    <citation type="submission" date="2023-01" db="EMBL/GenBank/DDBJ databases">
        <title>Novel diversity within Roseofilum (Cyanobacteria; Desertifilaceae) from marine benthic mats with descriptions of four novel species.</title>
        <authorList>
            <person name="Wang Y."/>
            <person name="Berthold D.E."/>
            <person name="Hu J."/>
            <person name="Lefler F.W."/>
            <person name="Laughinghouse H.D. IV."/>
        </authorList>
    </citation>
    <scope>NUCLEOTIDE SEQUENCE [LARGE SCALE GENOMIC DNA]</scope>
    <source>
        <strain evidence="2 3">BLCC-M114</strain>
    </source>
</reference>
<keyword evidence="3" id="KW-1185">Reference proteome</keyword>
<comment type="caution">
    <text evidence="2">The sequence shown here is derived from an EMBL/GenBank/DDBJ whole genome shotgun (WGS) entry which is preliminary data.</text>
</comment>